<comment type="caution">
    <text evidence="1">The sequence shown here is derived from an EMBL/GenBank/DDBJ whole genome shotgun (WGS) entry which is preliminary data.</text>
</comment>
<sequence length="109" mass="12545">MEILSQMWSPLGLFTVLHNALPLQLLSLSHSLYESLQDLLSLYSYFEILEFNDYCGVDLKDLYLNAVNYSLIVACRRLTLSRLLSLNRISFTVGLNHTVHDAFRGHRIV</sequence>
<gene>
    <name evidence="1" type="ORF">D0Y65_018082</name>
</gene>
<name>A0A445JXN1_GLYSO</name>
<dbReference type="EMBL" id="QZWG01000007">
    <property type="protein sequence ID" value="RZC03254.1"/>
    <property type="molecule type" value="Genomic_DNA"/>
</dbReference>
<protein>
    <submittedName>
        <fullName evidence="1">Uncharacterized protein</fullName>
    </submittedName>
</protein>
<evidence type="ECO:0000313" key="2">
    <source>
        <dbReference type="Proteomes" id="UP000289340"/>
    </source>
</evidence>
<dbReference type="AlphaFoldDB" id="A0A445JXN1"/>
<organism evidence="1 2">
    <name type="scientific">Glycine soja</name>
    <name type="common">Wild soybean</name>
    <dbReference type="NCBI Taxonomy" id="3848"/>
    <lineage>
        <taxon>Eukaryota</taxon>
        <taxon>Viridiplantae</taxon>
        <taxon>Streptophyta</taxon>
        <taxon>Embryophyta</taxon>
        <taxon>Tracheophyta</taxon>
        <taxon>Spermatophyta</taxon>
        <taxon>Magnoliopsida</taxon>
        <taxon>eudicotyledons</taxon>
        <taxon>Gunneridae</taxon>
        <taxon>Pentapetalae</taxon>
        <taxon>rosids</taxon>
        <taxon>fabids</taxon>
        <taxon>Fabales</taxon>
        <taxon>Fabaceae</taxon>
        <taxon>Papilionoideae</taxon>
        <taxon>50 kb inversion clade</taxon>
        <taxon>NPAAA clade</taxon>
        <taxon>indigoferoid/millettioid clade</taxon>
        <taxon>Phaseoleae</taxon>
        <taxon>Glycine</taxon>
        <taxon>Glycine subgen. Soja</taxon>
    </lineage>
</organism>
<keyword evidence="2" id="KW-1185">Reference proteome</keyword>
<reference evidence="1 2" key="1">
    <citation type="submission" date="2018-09" db="EMBL/GenBank/DDBJ databases">
        <title>A high-quality reference genome of wild soybean provides a powerful tool to mine soybean genomes.</title>
        <authorList>
            <person name="Xie M."/>
            <person name="Chung C.Y.L."/>
            <person name="Li M.-W."/>
            <person name="Wong F.-L."/>
            <person name="Chan T.-F."/>
            <person name="Lam H.-M."/>
        </authorList>
    </citation>
    <scope>NUCLEOTIDE SEQUENCE [LARGE SCALE GENOMIC DNA]</scope>
    <source>
        <strain evidence="2">cv. W05</strain>
        <tissue evidence="1">Hypocotyl of etiolated seedlings</tissue>
    </source>
</reference>
<proteinExistence type="predicted"/>
<evidence type="ECO:0000313" key="1">
    <source>
        <dbReference type="EMBL" id="RZC03254.1"/>
    </source>
</evidence>
<dbReference type="Proteomes" id="UP000289340">
    <property type="component" value="Chromosome 7"/>
</dbReference>
<accession>A0A445JXN1</accession>